<name>A0A645HGU9_9ZZZZ</name>
<protein>
    <recommendedName>
        <fullName evidence="2">Thiol-disulfide oxidoreductase ResA</fullName>
    </recommendedName>
</protein>
<dbReference type="EMBL" id="VSSQ01088870">
    <property type="protein sequence ID" value="MPN35344.1"/>
    <property type="molecule type" value="Genomic_DNA"/>
</dbReference>
<dbReference type="SUPFAM" id="SSF52833">
    <property type="entry name" value="Thioredoxin-like"/>
    <property type="match status" value="1"/>
</dbReference>
<organism evidence="1">
    <name type="scientific">bioreactor metagenome</name>
    <dbReference type="NCBI Taxonomy" id="1076179"/>
    <lineage>
        <taxon>unclassified sequences</taxon>
        <taxon>metagenomes</taxon>
        <taxon>ecological metagenomes</taxon>
    </lineage>
</organism>
<evidence type="ECO:0008006" key="2">
    <source>
        <dbReference type="Google" id="ProtNLM"/>
    </source>
</evidence>
<evidence type="ECO:0000313" key="1">
    <source>
        <dbReference type="EMBL" id="MPN35344.1"/>
    </source>
</evidence>
<comment type="caution">
    <text evidence="1">The sequence shown here is derived from an EMBL/GenBank/DDBJ whole genome shotgun (WGS) entry which is preliminary data.</text>
</comment>
<dbReference type="Gene3D" id="3.40.30.10">
    <property type="entry name" value="Glutaredoxin"/>
    <property type="match status" value="1"/>
</dbReference>
<accession>A0A645HGU9</accession>
<sequence length="95" mass="10514">MPALMAAQKQYPQVRFLMVNQGETPETVLRYARQIALPEGDVLLDTEEALSRIVQQRALPTTLFFDADGKQVSVRSGELSEATLAQHLAAITTTR</sequence>
<proteinExistence type="predicted"/>
<dbReference type="AlphaFoldDB" id="A0A645HGU9"/>
<dbReference type="InterPro" id="IPR036249">
    <property type="entry name" value="Thioredoxin-like_sf"/>
</dbReference>
<dbReference type="CDD" id="cd02966">
    <property type="entry name" value="TlpA_like_family"/>
    <property type="match status" value="1"/>
</dbReference>
<reference evidence="1" key="1">
    <citation type="submission" date="2019-08" db="EMBL/GenBank/DDBJ databases">
        <authorList>
            <person name="Kucharzyk K."/>
            <person name="Murdoch R.W."/>
            <person name="Higgins S."/>
            <person name="Loffler F."/>
        </authorList>
    </citation>
    <scope>NUCLEOTIDE SEQUENCE</scope>
</reference>
<gene>
    <name evidence="1" type="ORF">SDC9_182842</name>
</gene>